<name>A0A1G6AFD2_9STRE</name>
<sequence length="45" mass="5213">MSEKKLPTIEELLTEQSESKTTSNILLSCHHSLVHNAFEWVEEDK</sequence>
<dbReference type="STRING" id="439219.SAMN02910293_00342"/>
<reference evidence="1 2" key="1">
    <citation type="submission" date="2016-10" db="EMBL/GenBank/DDBJ databases">
        <authorList>
            <person name="de Groot N.N."/>
        </authorList>
    </citation>
    <scope>NUCLEOTIDE SEQUENCE [LARGE SCALE GENOMIC DNA]</scope>
    <source>
        <strain evidence="1 2">A-4</strain>
    </source>
</reference>
<keyword evidence="2" id="KW-1185">Reference proteome</keyword>
<accession>A0A1G6AFD2</accession>
<dbReference type="RefSeq" id="WP_176752507.1">
    <property type="nucleotide sequence ID" value="NZ_FMXP01000004.1"/>
</dbReference>
<evidence type="ECO:0000313" key="1">
    <source>
        <dbReference type="EMBL" id="SDB07016.1"/>
    </source>
</evidence>
<dbReference type="EMBL" id="FMXP01000004">
    <property type="protein sequence ID" value="SDB07016.1"/>
    <property type="molecule type" value="Genomic_DNA"/>
</dbReference>
<evidence type="ECO:0000313" key="2">
    <source>
        <dbReference type="Proteomes" id="UP000182508"/>
    </source>
</evidence>
<dbReference type="Proteomes" id="UP000182508">
    <property type="component" value="Unassembled WGS sequence"/>
</dbReference>
<gene>
    <name evidence="1" type="ORF">SAMN02910293_00342</name>
</gene>
<dbReference type="AlphaFoldDB" id="A0A1G6AFD2"/>
<proteinExistence type="predicted"/>
<protein>
    <submittedName>
        <fullName evidence="1">Uncharacterized protein</fullName>
    </submittedName>
</protein>
<organism evidence="1 2">
    <name type="scientific">Streptococcus henryi</name>
    <dbReference type="NCBI Taxonomy" id="439219"/>
    <lineage>
        <taxon>Bacteria</taxon>
        <taxon>Bacillati</taxon>
        <taxon>Bacillota</taxon>
        <taxon>Bacilli</taxon>
        <taxon>Lactobacillales</taxon>
        <taxon>Streptococcaceae</taxon>
        <taxon>Streptococcus</taxon>
    </lineage>
</organism>